<accession>A0A087TKG6</accession>
<name>A0A087TKG6_STEMI</name>
<feature type="non-terminal residue" evidence="1">
    <location>
        <position position="32"/>
    </location>
</feature>
<gene>
    <name evidence="1" type="ORF">X975_15061</name>
</gene>
<sequence>AGAIISWNATCNWGNLGTPVTRFVLKFLTLAS</sequence>
<feature type="non-terminal residue" evidence="1">
    <location>
        <position position="1"/>
    </location>
</feature>
<protein>
    <submittedName>
        <fullName evidence="1">Uncharacterized protein</fullName>
    </submittedName>
</protein>
<dbReference type="Proteomes" id="UP000054359">
    <property type="component" value="Unassembled WGS sequence"/>
</dbReference>
<organism evidence="1 2">
    <name type="scientific">Stegodyphus mimosarum</name>
    <name type="common">African social velvet spider</name>
    <dbReference type="NCBI Taxonomy" id="407821"/>
    <lineage>
        <taxon>Eukaryota</taxon>
        <taxon>Metazoa</taxon>
        <taxon>Ecdysozoa</taxon>
        <taxon>Arthropoda</taxon>
        <taxon>Chelicerata</taxon>
        <taxon>Arachnida</taxon>
        <taxon>Araneae</taxon>
        <taxon>Araneomorphae</taxon>
        <taxon>Entelegynae</taxon>
        <taxon>Eresoidea</taxon>
        <taxon>Eresidae</taxon>
        <taxon>Stegodyphus</taxon>
    </lineage>
</organism>
<evidence type="ECO:0000313" key="2">
    <source>
        <dbReference type="Proteomes" id="UP000054359"/>
    </source>
</evidence>
<dbReference type="AlphaFoldDB" id="A0A087TKG6"/>
<proteinExistence type="predicted"/>
<keyword evidence="2" id="KW-1185">Reference proteome</keyword>
<reference evidence="1 2" key="1">
    <citation type="submission" date="2013-11" db="EMBL/GenBank/DDBJ databases">
        <title>Genome sequencing of Stegodyphus mimosarum.</title>
        <authorList>
            <person name="Bechsgaard J."/>
        </authorList>
    </citation>
    <scope>NUCLEOTIDE SEQUENCE [LARGE SCALE GENOMIC DNA]</scope>
</reference>
<evidence type="ECO:0000313" key="1">
    <source>
        <dbReference type="EMBL" id="KFM65605.1"/>
    </source>
</evidence>
<dbReference type="EMBL" id="KK115634">
    <property type="protein sequence ID" value="KFM65605.1"/>
    <property type="molecule type" value="Genomic_DNA"/>
</dbReference>